<proteinExistence type="predicted"/>
<dbReference type="InterPro" id="IPR049945">
    <property type="entry name" value="AAA_22"/>
</dbReference>
<reference evidence="3 4" key="1">
    <citation type="journal article" date="2017" name="Syst. Appl. Microbiol.">
        <title>Soybeans inoculated with root zone soils of Canadian native legumes harbour diverse and novel Bradyrhizobium spp. that possess agricultural potential.</title>
        <authorList>
            <person name="Bromfield E.S.P."/>
            <person name="Cloutier S."/>
            <person name="Tambong J.T."/>
            <person name="Tran Thi T.V."/>
        </authorList>
    </citation>
    <scope>NUCLEOTIDE SEQUENCE [LARGE SCALE GENOMIC DNA]</scope>
    <source>
        <strain evidence="3 4">323S2</strain>
    </source>
</reference>
<dbReference type="RefSeq" id="WP_166345027.1">
    <property type="nucleotide sequence ID" value="NZ_CP088280.1"/>
</dbReference>
<feature type="domain" description="ORC1/DEAH AAA+ ATPase" evidence="1">
    <location>
        <begin position="6"/>
        <end position="66"/>
    </location>
</feature>
<dbReference type="AlphaFoldDB" id="A0A7Z0Q771"/>
<organism evidence="2">
    <name type="scientific">Bradyrhizobium barranii subsp. barranii</name>
    <dbReference type="NCBI Taxonomy" id="2823807"/>
    <lineage>
        <taxon>Bacteria</taxon>
        <taxon>Pseudomonadati</taxon>
        <taxon>Pseudomonadota</taxon>
        <taxon>Alphaproteobacteria</taxon>
        <taxon>Hyphomicrobiales</taxon>
        <taxon>Nitrobacteraceae</taxon>
        <taxon>Bradyrhizobium</taxon>
        <taxon>Bradyrhizobium barranii</taxon>
    </lineage>
</organism>
<evidence type="ECO:0000259" key="1">
    <source>
        <dbReference type="Pfam" id="PF13401"/>
    </source>
</evidence>
<accession>A0A7Z0Q771</accession>
<name>A0A7Z0Q771_9BRAD</name>
<dbReference type="Pfam" id="PF13401">
    <property type="entry name" value="AAA_22"/>
    <property type="match status" value="1"/>
</dbReference>
<evidence type="ECO:0000313" key="4">
    <source>
        <dbReference type="Proteomes" id="UP000564836"/>
    </source>
</evidence>
<evidence type="ECO:0000313" key="2">
    <source>
        <dbReference type="EMBL" id="NYY89095.1"/>
    </source>
</evidence>
<dbReference type="EMBL" id="CP088280">
    <property type="protein sequence ID" value="UGX94811.1"/>
    <property type="molecule type" value="Genomic_DNA"/>
</dbReference>
<protein>
    <submittedName>
        <fullName evidence="2">AAA family ATPase</fullName>
    </submittedName>
    <submittedName>
        <fullName evidence="3">TniB family NTP-binding protein</fullName>
    </submittedName>
</protein>
<dbReference type="GO" id="GO:0016887">
    <property type="term" value="F:ATP hydrolysis activity"/>
    <property type="evidence" value="ECO:0007669"/>
    <property type="project" value="InterPro"/>
</dbReference>
<evidence type="ECO:0000313" key="3">
    <source>
        <dbReference type="EMBL" id="UGX94811.1"/>
    </source>
</evidence>
<gene>
    <name evidence="3" type="ORF">G6321_00006335</name>
    <name evidence="2" type="ORF">G6321_11835</name>
</gene>
<dbReference type="Proteomes" id="UP000564836">
    <property type="component" value="Chromosome"/>
</dbReference>
<sequence>MRKVAKRIYHIARAKGTVLLVIDEAHEMLRHDGGKVGRQMASLLKVMVNECVFSILLVGTEDLKPLFKSLEVLNRSLPDDDCDLRPFDITKRADCEYFFPFLKMLEDRLVEDGVVDRPLGWVDSVEDCARIYDMSGGILGTPCRVLFMALDRAFRAGRPHLKWDDISKAFVAYNQLRPENERTFDPFVKGPRTESVATLSRMLT</sequence>
<reference evidence="3 4" key="3">
    <citation type="journal article" date="2022" name="Int. J. Syst. Evol. Microbiol.">
        <title>Strains of Bradyrhizobium barranii sp. nov. associated with legumes native to Canada are symbionts of soybeans and belong to different subspecies (subsp. barranii subsp. nov. and subsp. apii subsp. nov.) and symbiovars (sv. glycinearum and sv. septentrionale).</title>
        <authorList>
            <person name="Bromfield E.S.P."/>
            <person name="Cloutier S."/>
            <person name="Wasai-Hara S."/>
            <person name="Minamisawa K."/>
        </authorList>
    </citation>
    <scope>NUCLEOTIDE SEQUENCE [LARGE SCALE GENOMIC DNA]</scope>
    <source>
        <strain evidence="3 4">323S2</strain>
    </source>
</reference>
<reference evidence="2" key="2">
    <citation type="submission" date="2020-06" db="EMBL/GenBank/DDBJ databases">
        <title>Whole Genome Sequence of Bradyrhizobium sp. Strain 323S2.</title>
        <authorList>
            <person name="Bromfield E.S.P."/>
        </authorList>
    </citation>
    <scope>NUCLEOTIDE SEQUENCE [LARGE SCALE GENOMIC DNA]</scope>
    <source>
        <strain evidence="2">323S2</strain>
    </source>
</reference>
<dbReference type="EMBL" id="JACBFH010000001">
    <property type="protein sequence ID" value="NYY89095.1"/>
    <property type="molecule type" value="Genomic_DNA"/>
</dbReference>